<evidence type="ECO:0000313" key="3">
    <source>
        <dbReference type="Proteomes" id="UP000779574"/>
    </source>
</evidence>
<feature type="transmembrane region" description="Helical" evidence="1">
    <location>
        <begin position="6"/>
        <end position="26"/>
    </location>
</feature>
<dbReference type="InterPro" id="IPR036259">
    <property type="entry name" value="MFS_trans_sf"/>
</dbReference>
<proteinExistence type="predicted"/>
<evidence type="ECO:0000313" key="2">
    <source>
        <dbReference type="EMBL" id="KAG9662258.1"/>
    </source>
</evidence>
<feature type="transmembrane region" description="Helical" evidence="1">
    <location>
        <begin position="68"/>
        <end position="88"/>
    </location>
</feature>
<reference evidence="2" key="2">
    <citation type="submission" date="2021-08" db="EMBL/GenBank/DDBJ databases">
        <authorList>
            <person name="Gostincar C."/>
            <person name="Sun X."/>
            <person name="Song Z."/>
            <person name="Gunde-Cimerman N."/>
        </authorList>
    </citation>
    <scope>NUCLEOTIDE SEQUENCE</scope>
    <source>
        <strain evidence="2">EXF-9911</strain>
    </source>
</reference>
<name>A0A9P8DX58_AURME</name>
<evidence type="ECO:0000256" key="1">
    <source>
        <dbReference type="SAM" id="Phobius"/>
    </source>
</evidence>
<gene>
    <name evidence="2" type="ORF">KCU76_g19151</name>
</gene>
<reference evidence="2" key="1">
    <citation type="journal article" date="2021" name="J Fungi (Basel)">
        <title>Virulence traits and population genomics of the black yeast Aureobasidium melanogenum.</title>
        <authorList>
            <person name="Cernosa A."/>
            <person name="Sun X."/>
            <person name="Gostincar C."/>
            <person name="Fang C."/>
            <person name="Gunde-Cimerman N."/>
            <person name="Song Z."/>
        </authorList>
    </citation>
    <scope>NUCLEOTIDE SEQUENCE</scope>
    <source>
        <strain evidence="2">EXF-9911</strain>
    </source>
</reference>
<protein>
    <submittedName>
        <fullName evidence="2">Uncharacterized protein</fullName>
    </submittedName>
</protein>
<feature type="transmembrane region" description="Helical" evidence="1">
    <location>
        <begin position="38"/>
        <end position="56"/>
    </location>
</feature>
<organism evidence="2 3">
    <name type="scientific">Aureobasidium melanogenum</name>
    <name type="common">Aureobasidium pullulans var. melanogenum</name>
    <dbReference type="NCBI Taxonomy" id="46634"/>
    <lineage>
        <taxon>Eukaryota</taxon>
        <taxon>Fungi</taxon>
        <taxon>Dikarya</taxon>
        <taxon>Ascomycota</taxon>
        <taxon>Pezizomycotina</taxon>
        <taxon>Dothideomycetes</taxon>
        <taxon>Dothideomycetidae</taxon>
        <taxon>Dothideales</taxon>
        <taxon>Saccotheciaceae</taxon>
        <taxon>Aureobasidium</taxon>
    </lineage>
</organism>
<keyword evidence="1" id="KW-1133">Transmembrane helix</keyword>
<sequence>MLTSLFWGLYVFGIMITTVALVAYNLDSYPEASGEVSALINFARTTGGFIISYFQVTWAKSSGTKVSFGTQAGICVGAFAIVIALQLFGKKLRAKSGALHFATA</sequence>
<dbReference type="EMBL" id="JAHFXF010001860">
    <property type="protein sequence ID" value="KAG9662258.1"/>
    <property type="molecule type" value="Genomic_DNA"/>
</dbReference>
<keyword evidence="1" id="KW-0472">Membrane</keyword>
<feature type="non-terminal residue" evidence="2">
    <location>
        <position position="1"/>
    </location>
</feature>
<accession>A0A9P8DX58</accession>
<dbReference type="Proteomes" id="UP000779574">
    <property type="component" value="Unassembled WGS sequence"/>
</dbReference>
<dbReference type="SUPFAM" id="SSF103473">
    <property type="entry name" value="MFS general substrate transporter"/>
    <property type="match status" value="1"/>
</dbReference>
<dbReference type="AlphaFoldDB" id="A0A9P8DX58"/>
<comment type="caution">
    <text evidence="2">The sequence shown here is derived from an EMBL/GenBank/DDBJ whole genome shotgun (WGS) entry which is preliminary data.</text>
</comment>
<keyword evidence="1" id="KW-0812">Transmembrane</keyword>